<keyword evidence="3" id="KW-1185">Reference proteome</keyword>
<sequence length="249" mass="25151">MTATRRRFAAAIAAAVMPLTAVAIATAAPSGAETTCNPGQVNYNGACVDNCKRNEVRNSGTGECQTLLAAALDKAETPAVAKLTPDQLGGAWQLANNLGALPRSTQVWNSVVNTVDTVVGWPTLITAAAADTAATLAFFGLLPGAGGASLTSLSAPVTTLANASQIGGQTFAAASDVARVATSVPSLSLPKLPQFQLPPPPPIGLPELPAPPKIGAPQMPKIGMPRIGPPKLGASGICGPKLLFFRPCL</sequence>
<feature type="signal peptide" evidence="1">
    <location>
        <begin position="1"/>
        <end position="27"/>
    </location>
</feature>
<evidence type="ECO:0000313" key="2">
    <source>
        <dbReference type="EMBL" id="ORA04137.1"/>
    </source>
</evidence>
<dbReference type="RefSeq" id="WP_083059306.1">
    <property type="nucleotide sequence ID" value="NZ_JACKVM010000005.1"/>
</dbReference>
<organism evidence="2 3">
    <name type="scientific">Mycolicibacterium bacteremicum</name>
    <name type="common">Mycobacterium bacteremicum</name>
    <dbReference type="NCBI Taxonomy" id="564198"/>
    <lineage>
        <taxon>Bacteria</taxon>
        <taxon>Bacillati</taxon>
        <taxon>Actinomycetota</taxon>
        <taxon>Actinomycetes</taxon>
        <taxon>Mycobacteriales</taxon>
        <taxon>Mycobacteriaceae</taxon>
        <taxon>Mycolicibacterium</taxon>
    </lineage>
</organism>
<proteinExistence type="predicted"/>
<gene>
    <name evidence="2" type="ORF">BST17_14710</name>
</gene>
<dbReference type="AlphaFoldDB" id="A0A1W9YVX3"/>
<evidence type="ECO:0008006" key="4">
    <source>
        <dbReference type="Google" id="ProtNLM"/>
    </source>
</evidence>
<evidence type="ECO:0000256" key="1">
    <source>
        <dbReference type="SAM" id="SignalP"/>
    </source>
</evidence>
<comment type="caution">
    <text evidence="2">The sequence shown here is derived from an EMBL/GenBank/DDBJ whole genome shotgun (WGS) entry which is preliminary data.</text>
</comment>
<dbReference type="OrthoDB" id="4721674at2"/>
<dbReference type="STRING" id="564198.BST17_14710"/>
<keyword evidence="1" id="KW-0732">Signal</keyword>
<reference evidence="2 3" key="1">
    <citation type="submission" date="2017-02" db="EMBL/GenBank/DDBJ databases">
        <title>The new phylogeny of genus Mycobacterium.</title>
        <authorList>
            <person name="Tortoli E."/>
            <person name="Trovato A."/>
            <person name="Cirillo D.M."/>
        </authorList>
    </citation>
    <scope>NUCLEOTIDE SEQUENCE [LARGE SCALE GENOMIC DNA]</scope>
    <source>
        <strain evidence="2 3">DSM 45578</strain>
    </source>
</reference>
<protein>
    <recommendedName>
        <fullName evidence="4">PPE family domain-containing protein</fullName>
    </recommendedName>
</protein>
<accession>A0A1W9YVX3</accession>
<name>A0A1W9YVX3_MYCBA</name>
<dbReference type="Proteomes" id="UP000192366">
    <property type="component" value="Unassembled WGS sequence"/>
</dbReference>
<dbReference type="EMBL" id="MVHJ01000011">
    <property type="protein sequence ID" value="ORA04137.1"/>
    <property type="molecule type" value="Genomic_DNA"/>
</dbReference>
<evidence type="ECO:0000313" key="3">
    <source>
        <dbReference type="Proteomes" id="UP000192366"/>
    </source>
</evidence>
<feature type="chain" id="PRO_5039617667" description="PPE family domain-containing protein" evidence="1">
    <location>
        <begin position="28"/>
        <end position="249"/>
    </location>
</feature>